<feature type="non-terminal residue" evidence="1">
    <location>
        <position position="1"/>
    </location>
</feature>
<comment type="caution">
    <text evidence="1">The sequence shown here is derived from an EMBL/GenBank/DDBJ whole genome shotgun (WGS) entry which is preliminary data.</text>
</comment>
<sequence>MARVTAGLEFADAFLLLSKSLWRQGYVRCPGACASDVPQEACACSCPLNKSHGGRRARRHWCPCSQPHRQSRRPPRANGLSDDDLLDELCHDPTLWPVHGNGERFLQYLRILDSRGDVDLDETWGYAHRKAVPSDAGIVCDWSRVGGGGGGSVMILANSSISRHAPPAPALAIAPLTFSIFFNKIRTH</sequence>
<evidence type="ECO:0000313" key="2">
    <source>
        <dbReference type="Proteomes" id="UP001230188"/>
    </source>
</evidence>
<dbReference type="EMBL" id="JAQMWT010000466">
    <property type="protein sequence ID" value="KAJ8600925.1"/>
    <property type="molecule type" value="Genomic_DNA"/>
</dbReference>
<evidence type="ECO:0000313" key="1">
    <source>
        <dbReference type="EMBL" id="KAJ8600925.1"/>
    </source>
</evidence>
<gene>
    <name evidence="1" type="ORF">CTAYLR_005042</name>
</gene>
<accession>A0AAD7UAQ7</accession>
<dbReference type="AlphaFoldDB" id="A0AAD7UAQ7"/>
<dbReference type="Proteomes" id="UP001230188">
    <property type="component" value="Unassembled WGS sequence"/>
</dbReference>
<proteinExistence type="predicted"/>
<name>A0AAD7UAQ7_9STRA</name>
<protein>
    <submittedName>
        <fullName evidence="1">Uncharacterized protein</fullName>
    </submittedName>
</protein>
<reference evidence="1" key="1">
    <citation type="submission" date="2023-01" db="EMBL/GenBank/DDBJ databases">
        <title>Metagenome sequencing of chrysophaentin producing Chrysophaeum taylorii.</title>
        <authorList>
            <person name="Davison J."/>
            <person name="Bewley C."/>
        </authorList>
    </citation>
    <scope>NUCLEOTIDE SEQUENCE</scope>
    <source>
        <strain evidence="1">NIES-1699</strain>
    </source>
</reference>
<organism evidence="1 2">
    <name type="scientific">Chrysophaeum taylorii</name>
    <dbReference type="NCBI Taxonomy" id="2483200"/>
    <lineage>
        <taxon>Eukaryota</taxon>
        <taxon>Sar</taxon>
        <taxon>Stramenopiles</taxon>
        <taxon>Ochrophyta</taxon>
        <taxon>Pelagophyceae</taxon>
        <taxon>Pelagomonadales</taxon>
        <taxon>Pelagomonadaceae</taxon>
        <taxon>Chrysophaeum</taxon>
    </lineage>
</organism>
<keyword evidence="2" id="KW-1185">Reference proteome</keyword>